<dbReference type="InterPro" id="IPR035969">
    <property type="entry name" value="Rab-GAP_TBC_sf"/>
</dbReference>
<keyword evidence="2" id="KW-0106">Calcium</keyword>
<dbReference type="InterPro" id="IPR000195">
    <property type="entry name" value="Rab-GAP-TBC_dom"/>
</dbReference>
<dbReference type="GO" id="GO:0005096">
    <property type="term" value="F:GTPase activator activity"/>
    <property type="evidence" value="ECO:0007669"/>
    <property type="project" value="UniProtKB-KW"/>
</dbReference>
<feature type="region of interest" description="Disordered" evidence="3">
    <location>
        <begin position="710"/>
        <end position="750"/>
    </location>
</feature>
<evidence type="ECO:0000256" key="2">
    <source>
        <dbReference type="ARBA" id="ARBA00022837"/>
    </source>
</evidence>
<evidence type="ECO:0000259" key="5">
    <source>
        <dbReference type="PROSITE" id="PS50222"/>
    </source>
</evidence>
<feature type="compositionally biased region" description="Basic and acidic residues" evidence="3">
    <location>
        <begin position="711"/>
        <end position="721"/>
    </location>
</feature>
<dbReference type="PROSITE" id="PS50086">
    <property type="entry name" value="TBC_RABGAP"/>
    <property type="match status" value="1"/>
</dbReference>
<dbReference type="Pfam" id="PF00566">
    <property type="entry name" value="RabGAP-TBC"/>
    <property type="match status" value="1"/>
</dbReference>
<dbReference type="InterPro" id="IPR011992">
    <property type="entry name" value="EF-hand-dom_pair"/>
</dbReference>
<feature type="domain" description="EF-hand" evidence="5">
    <location>
        <begin position="648"/>
        <end position="683"/>
    </location>
</feature>
<dbReference type="EMBL" id="LN483142">
    <property type="protein sequence ID" value="CED83364.1"/>
    <property type="molecule type" value="Genomic_DNA"/>
</dbReference>
<dbReference type="InterPro" id="IPR004182">
    <property type="entry name" value="GRAM"/>
</dbReference>
<feature type="compositionally biased region" description="Polar residues" evidence="3">
    <location>
        <begin position="741"/>
        <end position="750"/>
    </location>
</feature>
<feature type="compositionally biased region" description="Acidic residues" evidence="3">
    <location>
        <begin position="906"/>
        <end position="930"/>
    </location>
</feature>
<dbReference type="GO" id="GO:0031267">
    <property type="term" value="F:small GTPase binding"/>
    <property type="evidence" value="ECO:0007669"/>
    <property type="project" value="TreeGrafter"/>
</dbReference>
<evidence type="ECO:0000256" key="1">
    <source>
        <dbReference type="ARBA" id="ARBA00022468"/>
    </source>
</evidence>
<dbReference type="InterPro" id="IPR018247">
    <property type="entry name" value="EF_Hand_1_Ca_BS"/>
</dbReference>
<evidence type="ECO:0000259" key="4">
    <source>
        <dbReference type="PROSITE" id="PS50086"/>
    </source>
</evidence>
<dbReference type="PROSITE" id="PS50222">
    <property type="entry name" value="EF_HAND_2"/>
    <property type="match status" value="1"/>
</dbReference>
<dbReference type="GO" id="GO:0005509">
    <property type="term" value="F:calcium ion binding"/>
    <property type="evidence" value="ECO:0007669"/>
    <property type="project" value="InterPro"/>
</dbReference>
<dbReference type="PROSITE" id="PS00018">
    <property type="entry name" value="EF_HAND_1"/>
    <property type="match status" value="1"/>
</dbReference>
<dbReference type="AlphaFoldDB" id="A0A0F7SRP5"/>
<accession>A0A0F7SRP5</accession>
<dbReference type="Gene3D" id="1.10.238.10">
    <property type="entry name" value="EF-hand"/>
    <property type="match status" value="1"/>
</dbReference>
<feature type="domain" description="Rab-GAP TBC" evidence="4">
    <location>
        <begin position="234"/>
        <end position="422"/>
    </location>
</feature>
<proteinExistence type="predicted"/>
<dbReference type="FunFam" id="1.10.472.80:FF:000051">
    <property type="entry name" value="Probable MDR1-Mac1p interacting protein"/>
    <property type="match status" value="1"/>
</dbReference>
<evidence type="ECO:0000256" key="3">
    <source>
        <dbReference type="SAM" id="MobiDB-lite"/>
    </source>
</evidence>
<protein>
    <submittedName>
        <fullName evidence="6">GTPase-activating protein VRP</fullName>
    </submittedName>
</protein>
<feature type="region of interest" description="Disordered" evidence="3">
    <location>
        <begin position="845"/>
        <end position="867"/>
    </location>
</feature>
<dbReference type="Gene3D" id="1.10.8.270">
    <property type="entry name" value="putative rabgap domain of human tbc1 domain family member 14 like domains"/>
    <property type="match status" value="1"/>
</dbReference>
<reference evidence="6" key="1">
    <citation type="submission" date="2014-08" db="EMBL/GenBank/DDBJ databases">
        <authorList>
            <person name="Sharma Rahul"/>
            <person name="Thines Marco"/>
        </authorList>
    </citation>
    <scope>NUCLEOTIDE SEQUENCE</scope>
</reference>
<dbReference type="InterPro" id="IPR002048">
    <property type="entry name" value="EF_hand_dom"/>
</dbReference>
<dbReference type="SMART" id="SM00164">
    <property type="entry name" value="TBC"/>
    <property type="match status" value="1"/>
</dbReference>
<dbReference type="Pfam" id="PF02893">
    <property type="entry name" value="GRAM"/>
    <property type="match status" value="1"/>
</dbReference>
<feature type="region of interest" description="Disordered" evidence="3">
    <location>
        <begin position="901"/>
        <end position="930"/>
    </location>
</feature>
<dbReference type="FunFam" id="1.10.8.270:FF:000002">
    <property type="entry name" value="TBC1 domain family member 9B"/>
    <property type="match status" value="1"/>
</dbReference>
<dbReference type="PANTHER" id="PTHR47219:SF20">
    <property type="entry name" value="TBC1 DOMAIN FAMILY MEMBER 2B"/>
    <property type="match status" value="1"/>
</dbReference>
<dbReference type="SUPFAM" id="SSF47923">
    <property type="entry name" value="Ypt/Rab-GAP domain of gyp1p"/>
    <property type="match status" value="2"/>
</dbReference>
<dbReference type="PANTHER" id="PTHR47219">
    <property type="entry name" value="RAB GTPASE-ACTIVATING PROTEIN 1-LIKE"/>
    <property type="match status" value="1"/>
</dbReference>
<dbReference type="InterPro" id="IPR050302">
    <property type="entry name" value="Rab_GAP_TBC_domain"/>
</dbReference>
<dbReference type="Gene3D" id="1.10.472.80">
    <property type="entry name" value="Ypt/Rab-GAP domain of gyp1p, domain 3"/>
    <property type="match status" value="1"/>
</dbReference>
<name>A0A0F7SRP5_PHARH</name>
<evidence type="ECO:0000313" key="6">
    <source>
        <dbReference type="EMBL" id="CED83364.1"/>
    </source>
</evidence>
<keyword evidence="1" id="KW-0343">GTPase activation</keyword>
<organism evidence="6">
    <name type="scientific">Phaffia rhodozyma</name>
    <name type="common">Yeast</name>
    <name type="synonym">Xanthophyllomyces dendrorhous</name>
    <dbReference type="NCBI Taxonomy" id="264483"/>
    <lineage>
        <taxon>Eukaryota</taxon>
        <taxon>Fungi</taxon>
        <taxon>Dikarya</taxon>
        <taxon>Basidiomycota</taxon>
        <taxon>Agaricomycotina</taxon>
        <taxon>Tremellomycetes</taxon>
        <taxon>Cystofilobasidiales</taxon>
        <taxon>Mrakiaceae</taxon>
        <taxon>Phaffia</taxon>
    </lineage>
</organism>
<sequence>MALPNLRAQKEPTKEEYTRHSFNLPSVSEQDASLKSMEINCVVSISDEAVHAGRLYLLPPYLCFLSLDKRSIKWVIPLSCIRRVERLNSRAGVFALSTSLWHGLRVILQLTSMLPTAEHFCILLRDALKAQLPQMKLLKPFTATLYSEYLMASVDDEPQGSLISTVAEGDARGPGGESKGVYQRGLGETFGFPGDPRKLRERSKIKLWKEYFAVHGRSLTLLRYPSFQRLLQVGLPSRLRGELWEVLSGSIHLRFANRGLYEKILEDNRGIVTSATEEIEKDLYRSLPEYKGFQTEQGIESLRRVLTAYSFRNPELGYCQAMNILTAAILIYMSEEQAFFLLEVLCDRLLPGYYSPSMHGTLLDQRVFESLVGKCLPMIQDHLKSVDVQLSVASLPWFLSLYINSMPLIFAYRICDCFMAMGPKVLFQIGLSILKINGEALMDVTDDGMFISLMRDYFATIGDSAHPESDDPRVRSITNFQELLVVAFREFNIITEETILSERKRFRADIADEIESFSKRAAVRNLKSLGSFTKEQISIIYDKFFTAVCSDPKRKEGDSLPTTTSAIADDGRTETRIDLNIFKVFLSEVLTWAREDTVTITLGFERLDRQIADHDLIDRIYYSWDRSSKGTLSLQDIVSGLSKIMGAGLMESIEWFFNLHDNNHDGFLTKDEVLQLSESLLFVFRNEPGDVFLAAVSKFILNAYEFGDATSPDHPETRRSTAVEQLIDSESSESDQVLGRSRSSSVSTPGHHSLPYLSLATFRMVVLADEVLEAFFESELSGSFQLEPVQDYSNKAAEQAKSGLWGGIMGMVLTDENKSAFNKFADGVVHRPAIGKTDMTFVEPKRRESLLSPSQKTDRRQSISSVVSVASASSGNTLANKVREEREMVERANDALMERQRFAIDDIGDDDDDDDEVDGTGREEEDDDGVMADLDAFLEANGADDEGLTGQDKETAEALLVAEPMKGGI</sequence>
<dbReference type="SUPFAM" id="SSF47473">
    <property type="entry name" value="EF-hand"/>
    <property type="match status" value="1"/>
</dbReference>